<evidence type="ECO:0000313" key="2">
    <source>
        <dbReference type="EMBL" id="SMX26342.1"/>
    </source>
</evidence>
<dbReference type="EMBL" id="FXXP01000001">
    <property type="protein sequence ID" value="SMX26342.1"/>
    <property type="molecule type" value="Genomic_DNA"/>
</dbReference>
<evidence type="ECO:0000256" key="1">
    <source>
        <dbReference type="SAM" id="SignalP"/>
    </source>
</evidence>
<name>A0A238J8R7_9RHOB</name>
<evidence type="ECO:0008006" key="4">
    <source>
        <dbReference type="Google" id="ProtNLM"/>
    </source>
</evidence>
<dbReference type="Proteomes" id="UP000225972">
    <property type="component" value="Unassembled WGS sequence"/>
</dbReference>
<reference evidence="3" key="1">
    <citation type="submission" date="2017-05" db="EMBL/GenBank/DDBJ databases">
        <authorList>
            <person name="Rodrigo-Torres L."/>
            <person name="Arahal R. D."/>
            <person name="Lucena T."/>
        </authorList>
    </citation>
    <scope>NUCLEOTIDE SEQUENCE [LARGE SCALE GENOMIC DNA]</scope>
    <source>
        <strain evidence="3">CECT 8649</strain>
    </source>
</reference>
<dbReference type="RefSeq" id="WP_099242119.1">
    <property type="nucleotide sequence ID" value="NZ_FXXP01000001.1"/>
</dbReference>
<organism evidence="2 3">
    <name type="scientific">Pelagimonas phthalicica</name>
    <dbReference type="NCBI Taxonomy" id="1037362"/>
    <lineage>
        <taxon>Bacteria</taxon>
        <taxon>Pseudomonadati</taxon>
        <taxon>Pseudomonadota</taxon>
        <taxon>Alphaproteobacteria</taxon>
        <taxon>Rhodobacterales</taxon>
        <taxon>Roseobacteraceae</taxon>
        <taxon>Pelagimonas</taxon>
    </lineage>
</organism>
<proteinExistence type="predicted"/>
<feature type="chain" id="PRO_5013325755" description="Lipoprotein" evidence="1">
    <location>
        <begin position="18"/>
        <end position="210"/>
    </location>
</feature>
<dbReference type="PROSITE" id="PS51257">
    <property type="entry name" value="PROKAR_LIPOPROTEIN"/>
    <property type="match status" value="1"/>
</dbReference>
<sequence length="210" mass="22637">MKLRSLALVVSAGLALAGCAVNTAGPDSSPEEAAAAAYQHNGPTALTLYTMVNNRTGAGAHTSLMINAPSQRVVFDPAGSVRLRAVPEVNDVLYGITPRVKRFYEGAHARKTYHVRIQRIEVPPEVAERALRMAQQEGPVASARCAASTSHILSQLPGFENISGTWYPLKLSEQFSKLPGVEQSVLRENDDDDKAIAIREFEQELAQGGQ</sequence>
<gene>
    <name evidence="2" type="ORF">TRP8649_00416</name>
</gene>
<dbReference type="AlphaFoldDB" id="A0A238J8R7"/>
<evidence type="ECO:0000313" key="3">
    <source>
        <dbReference type="Proteomes" id="UP000225972"/>
    </source>
</evidence>
<keyword evidence="3" id="KW-1185">Reference proteome</keyword>
<keyword evidence="1" id="KW-0732">Signal</keyword>
<feature type="signal peptide" evidence="1">
    <location>
        <begin position="1"/>
        <end position="17"/>
    </location>
</feature>
<dbReference type="OrthoDB" id="7666390at2"/>
<accession>A0A238J8R7</accession>
<protein>
    <recommendedName>
        <fullName evidence="4">Lipoprotein</fullName>
    </recommendedName>
</protein>